<evidence type="ECO:0000256" key="1">
    <source>
        <dbReference type="SAM" id="MobiDB-lite"/>
    </source>
</evidence>
<name>A0ABQ5P7S7_9ACTN</name>
<sequence length="256" mass="26943">MTAEVPAPDSASASVSDSAPAAASVPVPVPTAFGTPAAPRVAVIGEARLDVDPEIARIGVTVSARGTDRRAALDDLTRRNAAALELIRSYGDAVEKVGTGAFAISPELTRSGRGERIRAYRGSVYLTAELGDFTELGELTTRLADLELTRVDGPWWALRPDSPAYGEARRAAVREAVQRARAYAEALGARLTALLELADQGAEHPVPYGAHDSVLRMAPAAVAGSLESAPALDLEPQRQTVQAQVTARFLMTPPQL</sequence>
<evidence type="ECO:0000313" key="2">
    <source>
        <dbReference type="EMBL" id="GLF98543.1"/>
    </source>
</evidence>
<organism evidence="2 3">
    <name type="scientific">Streptomyces yaizuensis</name>
    <dbReference type="NCBI Taxonomy" id="2989713"/>
    <lineage>
        <taxon>Bacteria</taxon>
        <taxon>Bacillati</taxon>
        <taxon>Actinomycetota</taxon>
        <taxon>Actinomycetes</taxon>
        <taxon>Kitasatosporales</taxon>
        <taxon>Streptomycetaceae</taxon>
        <taxon>Streptomyces</taxon>
    </lineage>
</organism>
<dbReference type="EMBL" id="BSBI01000015">
    <property type="protein sequence ID" value="GLF98543.1"/>
    <property type="molecule type" value="Genomic_DNA"/>
</dbReference>
<accession>A0ABQ5P7S7</accession>
<dbReference type="PANTHER" id="PTHR34387:SF1">
    <property type="entry name" value="PERIPLASMIC IMMUNOGENIC PROTEIN"/>
    <property type="match status" value="1"/>
</dbReference>
<gene>
    <name evidence="2" type="ORF">SYYSPA8_29620</name>
</gene>
<dbReference type="Pfam" id="PF04402">
    <property type="entry name" value="SIMPL"/>
    <property type="match status" value="1"/>
</dbReference>
<evidence type="ECO:0000313" key="3">
    <source>
        <dbReference type="Proteomes" id="UP001291653"/>
    </source>
</evidence>
<proteinExistence type="predicted"/>
<reference evidence="2 3" key="1">
    <citation type="submission" date="2022-10" db="EMBL/GenBank/DDBJ databases">
        <title>Draft genome sequence of Streptomyces sp. YSPA8.</title>
        <authorList>
            <person name="Moriuchi R."/>
            <person name="Dohra H."/>
            <person name="Yamamura H."/>
            <person name="Kodani S."/>
        </authorList>
    </citation>
    <scope>NUCLEOTIDE SEQUENCE [LARGE SCALE GENOMIC DNA]</scope>
    <source>
        <strain evidence="2 3">YSPA8</strain>
    </source>
</reference>
<dbReference type="RefSeq" id="WP_407706113.1">
    <property type="nucleotide sequence ID" value="NZ_BSBI01000015.1"/>
</dbReference>
<comment type="caution">
    <text evidence="2">The sequence shown here is derived from an EMBL/GenBank/DDBJ whole genome shotgun (WGS) entry which is preliminary data.</text>
</comment>
<dbReference type="PANTHER" id="PTHR34387">
    <property type="entry name" value="SLR1258 PROTEIN"/>
    <property type="match status" value="1"/>
</dbReference>
<keyword evidence="3" id="KW-1185">Reference proteome</keyword>
<dbReference type="InterPro" id="IPR052022">
    <property type="entry name" value="26kDa_periplasmic_antigen"/>
</dbReference>
<dbReference type="Proteomes" id="UP001291653">
    <property type="component" value="Unassembled WGS sequence"/>
</dbReference>
<feature type="region of interest" description="Disordered" evidence="1">
    <location>
        <begin position="1"/>
        <end position="21"/>
    </location>
</feature>
<dbReference type="Gene3D" id="3.30.110.170">
    <property type="entry name" value="Protein of unknown function (DUF541), domain 1"/>
    <property type="match status" value="1"/>
</dbReference>
<dbReference type="InterPro" id="IPR007497">
    <property type="entry name" value="SIMPL/DUF541"/>
</dbReference>
<protein>
    <submittedName>
        <fullName evidence="2">SIMPL domain-containing protein</fullName>
    </submittedName>
</protein>
<dbReference type="Gene3D" id="3.30.70.2970">
    <property type="entry name" value="Protein of unknown function (DUF541), domain 2"/>
    <property type="match status" value="1"/>
</dbReference>